<dbReference type="RefSeq" id="WP_116176742.1">
    <property type="nucleotide sequence ID" value="NZ_CP144375.1"/>
</dbReference>
<gene>
    <name evidence="1" type="ORF">BCF44_108307</name>
</gene>
<evidence type="ECO:0000313" key="1">
    <source>
        <dbReference type="EMBL" id="REH44827.1"/>
    </source>
</evidence>
<comment type="caution">
    <text evidence="1">The sequence shown here is derived from an EMBL/GenBank/DDBJ whole genome shotgun (WGS) entry which is preliminary data.</text>
</comment>
<dbReference type="EMBL" id="QUNO01000008">
    <property type="protein sequence ID" value="REH44827.1"/>
    <property type="molecule type" value="Genomic_DNA"/>
</dbReference>
<proteinExistence type="predicted"/>
<dbReference type="Proteomes" id="UP000256269">
    <property type="component" value="Unassembled WGS sequence"/>
</dbReference>
<dbReference type="OrthoDB" id="3696204at2"/>
<evidence type="ECO:0000313" key="2">
    <source>
        <dbReference type="Proteomes" id="UP000256269"/>
    </source>
</evidence>
<reference evidence="1 2" key="1">
    <citation type="submission" date="2018-08" db="EMBL/GenBank/DDBJ databases">
        <title>Genomic Encyclopedia of Archaeal and Bacterial Type Strains, Phase II (KMG-II): from individual species to whole genera.</title>
        <authorList>
            <person name="Goeker M."/>
        </authorList>
    </citation>
    <scope>NUCLEOTIDE SEQUENCE [LARGE SCALE GENOMIC DNA]</scope>
    <source>
        <strain evidence="1 2">DSM 45791</strain>
    </source>
</reference>
<accession>A0A3E0HH26</accession>
<organism evidence="1 2">
    <name type="scientific">Kutzneria buriramensis</name>
    <dbReference type="NCBI Taxonomy" id="1045776"/>
    <lineage>
        <taxon>Bacteria</taxon>
        <taxon>Bacillati</taxon>
        <taxon>Actinomycetota</taxon>
        <taxon>Actinomycetes</taxon>
        <taxon>Pseudonocardiales</taxon>
        <taxon>Pseudonocardiaceae</taxon>
        <taxon>Kutzneria</taxon>
    </lineage>
</organism>
<keyword evidence="2" id="KW-1185">Reference proteome</keyword>
<name>A0A3E0HH26_9PSEU</name>
<protein>
    <submittedName>
        <fullName evidence="1">Uncharacterized protein</fullName>
    </submittedName>
</protein>
<dbReference type="AlphaFoldDB" id="A0A3E0HH26"/>
<sequence length="69" mass="7162">MTGDDEEAEFVADSVAEKMYTVCHQCGGIGEVPIPVLAVLGGVGRTATANRTCHVCDTNGRLTGMVPPI</sequence>